<accession>A0ABP8QQE7</accession>
<dbReference type="InterPro" id="IPR046802">
    <property type="entry name" value="OpcA_G6PD_C"/>
</dbReference>
<feature type="domain" description="Glucose-6-phosphate dehydrogenase assembly protein OpcA C-terminal" evidence="2">
    <location>
        <begin position="164"/>
        <end position="293"/>
    </location>
</feature>
<feature type="domain" description="Glucose-6-phosphate dehydrogenase assembly protein OpcA N-terminal" evidence="1">
    <location>
        <begin position="52"/>
        <end position="158"/>
    </location>
</feature>
<dbReference type="EMBL" id="BAABHF010000041">
    <property type="protein sequence ID" value="GAA4507644.1"/>
    <property type="molecule type" value="Genomic_DNA"/>
</dbReference>
<reference evidence="4" key="1">
    <citation type="journal article" date="2019" name="Int. J. Syst. Evol. Microbiol.">
        <title>The Global Catalogue of Microorganisms (GCM) 10K type strain sequencing project: providing services to taxonomists for standard genome sequencing and annotation.</title>
        <authorList>
            <consortium name="The Broad Institute Genomics Platform"/>
            <consortium name="The Broad Institute Genome Sequencing Center for Infectious Disease"/>
            <person name="Wu L."/>
            <person name="Ma J."/>
        </authorList>
    </citation>
    <scope>NUCLEOTIDE SEQUENCE [LARGE SCALE GENOMIC DNA]</scope>
    <source>
        <strain evidence="4">JCM 17933</strain>
    </source>
</reference>
<dbReference type="PANTHER" id="PTHR38658:SF1">
    <property type="entry name" value="OXPP CYCLE PROTEIN OPCA-RELATED"/>
    <property type="match status" value="1"/>
</dbReference>
<proteinExistence type="predicted"/>
<protein>
    <submittedName>
        <fullName evidence="3">Glucose-6-phosphate dehydrogenase assembly protein OpcA</fullName>
    </submittedName>
</protein>
<dbReference type="Proteomes" id="UP001500503">
    <property type="component" value="Unassembled WGS sequence"/>
</dbReference>
<dbReference type="Pfam" id="PF20171">
    <property type="entry name" value="OpcA_G6PD_C"/>
    <property type="match status" value="1"/>
</dbReference>
<comment type="caution">
    <text evidence="3">The sequence shown here is derived from an EMBL/GenBank/DDBJ whole genome shotgun (WGS) entry which is preliminary data.</text>
</comment>
<evidence type="ECO:0000259" key="2">
    <source>
        <dbReference type="Pfam" id="PF20171"/>
    </source>
</evidence>
<evidence type="ECO:0000313" key="4">
    <source>
        <dbReference type="Proteomes" id="UP001500503"/>
    </source>
</evidence>
<dbReference type="InterPro" id="IPR004555">
    <property type="entry name" value="G6PDH_assembly_OpcA"/>
</dbReference>
<gene>
    <name evidence="3" type="primary">opcA_2</name>
    <name evidence="3" type="ORF">GCM10023191_066340</name>
</gene>
<dbReference type="InterPro" id="IPR046801">
    <property type="entry name" value="OpcA_G6PD_N"/>
</dbReference>
<evidence type="ECO:0000313" key="3">
    <source>
        <dbReference type="EMBL" id="GAA4507644.1"/>
    </source>
</evidence>
<evidence type="ECO:0000259" key="1">
    <source>
        <dbReference type="Pfam" id="PF10128"/>
    </source>
</evidence>
<sequence length="309" mass="33577">MIIDLVDTTTHSIEDALTAARHRMGGPAVGKVLTLVIVTTEADQYDALRASAEASREHPSRIIAVIPRGSDEATRMDAEIHVAEAGPGEIVLLRLYGLLVRHAESVVLPLLVPDAPAVTWWPRFAPERPGDEPLGRLAQRRVTDAAGNADPLGALDRLGKAYLPGDTDLSWTRLTQWRSLLAVELDRPHGEVTGAAIAAEPRNPSAVLLGAWLASRLGVSCELSFSRGPGITIVRLPTAFGPIVVTRPDGRVATLSRPGEPDRQVALYRRREAELIAEELRRLEPDDVYREALQGWPQNVVVRGPLSMI</sequence>
<keyword evidence="4" id="KW-1185">Reference proteome</keyword>
<dbReference type="Pfam" id="PF10128">
    <property type="entry name" value="OpcA_G6PD_assem"/>
    <property type="match status" value="1"/>
</dbReference>
<organism evidence="3 4">
    <name type="scientific">Actinoallomurus oryzae</name>
    <dbReference type="NCBI Taxonomy" id="502180"/>
    <lineage>
        <taxon>Bacteria</taxon>
        <taxon>Bacillati</taxon>
        <taxon>Actinomycetota</taxon>
        <taxon>Actinomycetes</taxon>
        <taxon>Streptosporangiales</taxon>
        <taxon>Thermomonosporaceae</taxon>
        <taxon>Actinoallomurus</taxon>
    </lineage>
</organism>
<dbReference type="RefSeq" id="WP_345470581.1">
    <property type="nucleotide sequence ID" value="NZ_BAABHF010000041.1"/>
</dbReference>
<name>A0ABP8QQE7_9ACTN</name>
<dbReference type="PANTHER" id="PTHR38658">
    <property type="entry name" value="OXPP CYCLE PROTEIN OPCA-RELATED"/>
    <property type="match status" value="1"/>
</dbReference>